<evidence type="ECO:0000259" key="1">
    <source>
        <dbReference type="Pfam" id="PF20408"/>
    </source>
</evidence>
<dbReference type="Pfam" id="PF20408">
    <property type="entry name" value="Abhydrolase_11"/>
    <property type="match status" value="1"/>
</dbReference>
<dbReference type="InterPro" id="IPR029058">
    <property type="entry name" value="AB_hydrolase_fold"/>
</dbReference>
<protein>
    <recommendedName>
        <fullName evidence="1">KANL3/Tex30 alpha/beta hydrolase-like domain-containing protein</fullName>
    </recommendedName>
</protein>
<dbReference type="Gene3D" id="3.40.50.1820">
    <property type="entry name" value="alpha/beta hydrolase"/>
    <property type="match status" value="1"/>
</dbReference>
<dbReference type="PIRSF" id="PIRSF033634">
    <property type="entry name" value="UCP033634"/>
    <property type="match status" value="1"/>
</dbReference>
<reference evidence="2 3" key="1">
    <citation type="submission" date="2016-10" db="EMBL/GenBank/DDBJ databases">
        <authorList>
            <person name="de Groot N.N."/>
        </authorList>
    </citation>
    <scope>NUCLEOTIDE SEQUENCE [LARGE SCALE GENOMIC DNA]</scope>
    <source>
        <strain evidence="2 3">DSM 21633</strain>
    </source>
</reference>
<dbReference type="EMBL" id="FOES01000005">
    <property type="protein sequence ID" value="SEP99040.1"/>
    <property type="molecule type" value="Genomic_DNA"/>
</dbReference>
<dbReference type="OrthoDB" id="1908495at2"/>
<dbReference type="SUPFAM" id="SSF53474">
    <property type="entry name" value="alpha/beta-Hydrolases"/>
    <property type="match status" value="1"/>
</dbReference>
<keyword evidence="3" id="KW-1185">Reference proteome</keyword>
<dbReference type="Proteomes" id="UP000199427">
    <property type="component" value="Unassembled WGS sequence"/>
</dbReference>
<dbReference type="ESTHER" id="9baci-a0a1h9ccs8">
    <property type="family name" value="UCP033634"/>
</dbReference>
<evidence type="ECO:0000313" key="2">
    <source>
        <dbReference type="EMBL" id="SEP99040.1"/>
    </source>
</evidence>
<dbReference type="STRING" id="571933.SAMN05216362_10533"/>
<evidence type="ECO:0000313" key="3">
    <source>
        <dbReference type="Proteomes" id="UP000199427"/>
    </source>
</evidence>
<dbReference type="InterPro" id="IPR046879">
    <property type="entry name" value="KANL3/Tex30_Abhydrolase"/>
</dbReference>
<dbReference type="RefSeq" id="WP_091772769.1">
    <property type="nucleotide sequence ID" value="NZ_FOES01000005.1"/>
</dbReference>
<name>A0A1H9CCS8_9BACI</name>
<accession>A0A1H9CCS8</accession>
<sequence length="205" mass="23452">MKFLKKDVKSNGKTIQYTLITQKSDQLVIVLPGAGYTAQAPWLYYSTSLFVEKDYDVLHVNYSYTQNEFEALGATGFSQDVCQVINQVVSNYKEIIFCAKSLGTLALSHIIDEYQPSYSIWLTPLLQRDDVYQKLIETDYRGLIVIGDEDPCYIEDRFNDIKDNSSLRLTLIKGANHGLELKDQHPSHSIDVLKDYLNQLDHILC</sequence>
<gene>
    <name evidence="2" type="ORF">SAMN05216362_10533</name>
</gene>
<proteinExistence type="predicted"/>
<dbReference type="InterPro" id="IPR017018">
    <property type="entry name" value="UCP033634"/>
</dbReference>
<dbReference type="AlphaFoldDB" id="A0A1H9CCS8"/>
<feature type="domain" description="KANL3/Tex30 alpha/beta hydrolase-like" evidence="1">
    <location>
        <begin position="26"/>
        <end position="198"/>
    </location>
</feature>
<organism evidence="2 3">
    <name type="scientific">Piscibacillus halophilus</name>
    <dbReference type="NCBI Taxonomy" id="571933"/>
    <lineage>
        <taxon>Bacteria</taxon>
        <taxon>Bacillati</taxon>
        <taxon>Bacillota</taxon>
        <taxon>Bacilli</taxon>
        <taxon>Bacillales</taxon>
        <taxon>Bacillaceae</taxon>
        <taxon>Piscibacillus</taxon>
    </lineage>
</organism>